<gene>
    <name evidence="2" type="ORF">L207DRAFT_524405</name>
</gene>
<dbReference type="STRING" id="1149755.A0A2J6S2G8"/>
<dbReference type="EMBL" id="KZ613940">
    <property type="protein sequence ID" value="PMD44970.1"/>
    <property type="molecule type" value="Genomic_DNA"/>
</dbReference>
<evidence type="ECO:0000313" key="3">
    <source>
        <dbReference type="Proteomes" id="UP000235786"/>
    </source>
</evidence>
<dbReference type="OrthoDB" id="5296720at2759"/>
<evidence type="ECO:0008006" key="4">
    <source>
        <dbReference type="Google" id="ProtNLM"/>
    </source>
</evidence>
<organism evidence="2 3">
    <name type="scientific">Hyaloscypha variabilis (strain UAMH 11265 / GT02V1 / F)</name>
    <name type="common">Meliniomyces variabilis</name>
    <dbReference type="NCBI Taxonomy" id="1149755"/>
    <lineage>
        <taxon>Eukaryota</taxon>
        <taxon>Fungi</taxon>
        <taxon>Dikarya</taxon>
        <taxon>Ascomycota</taxon>
        <taxon>Pezizomycotina</taxon>
        <taxon>Leotiomycetes</taxon>
        <taxon>Helotiales</taxon>
        <taxon>Hyaloscyphaceae</taxon>
        <taxon>Hyaloscypha</taxon>
        <taxon>Hyaloscypha variabilis</taxon>
    </lineage>
</organism>
<feature type="region of interest" description="Disordered" evidence="1">
    <location>
        <begin position="1"/>
        <end position="35"/>
    </location>
</feature>
<proteinExistence type="predicted"/>
<protein>
    <recommendedName>
        <fullName evidence="4">F-box domain-containing protein</fullName>
    </recommendedName>
</protein>
<evidence type="ECO:0000256" key="1">
    <source>
        <dbReference type="SAM" id="MobiDB-lite"/>
    </source>
</evidence>
<evidence type="ECO:0000313" key="2">
    <source>
        <dbReference type="EMBL" id="PMD44970.1"/>
    </source>
</evidence>
<dbReference type="AlphaFoldDB" id="A0A2J6S2G8"/>
<accession>A0A2J6S2G8</accession>
<sequence>MTEVGDTATPAAQINGPASGATCAPELGPLSLEPRPASKPPIELLPNELLSNIFEFLDSPKPSSSESVIHDEPILELTRSDNAPLKAASYVSKRWRIGTIPLLFKHTQFIIKEASQAPYNSLDRMIKPFLEFVIEHQLRRTAQSFTLIVRAKEPANIIDRQEQLFCSPTFWSGLFKVIDPQELLIVAPAEALGILTNCRTYMEDAWSFHSPYHYLRLQIRSKSPTGAVKVPQAKHKSINESIQTQKVDRSSSHVAEEKPRELNLWGIRPWTTLLLNEGSFIRAYASYEFWLRQPPSILPDLVGAEIETEEAVHGPMISPTIRDLSYIGLFPMQTHFAALTTNCPRLNRLYVQLVPRNEILQDSHKMKNVEAEDLWMERNSCYALIMRELFQAPPVGNYKYLQEFESGDAADKDAWDMAVEYVKRAANGWKVASEGVFVRDAKEKMTIPAGDENSPSALSVNSET</sequence>
<keyword evidence="3" id="KW-1185">Reference proteome</keyword>
<dbReference type="Proteomes" id="UP000235786">
    <property type="component" value="Unassembled WGS sequence"/>
</dbReference>
<reference evidence="2 3" key="1">
    <citation type="submission" date="2016-04" db="EMBL/GenBank/DDBJ databases">
        <title>A degradative enzymes factory behind the ericoid mycorrhizal symbiosis.</title>
        <authorList>
            <consortium name="DOE Joint Genome Institute"/>
            <person name="Martino E."/>
            <person name="Morin E."/>
            <person name="Grelet G."/>
            <person name="Kuo A."/>
            <person name="Kohler A."/>
            <person name="Daghino S."/>
            <person name="Barry K."/>
            <person name="Choi C."/>
            <person name="Cichocki N."/>
            <person name="Clum A."/>
            <person name="Copeland A."/>
            <person name="Hainaut M."/>
            <person name="Haridas S."/>
            <person name="Labutti K."/>
            <person name="Lindquist E."/>
            <person name="Lipzen A."/>
            <person name="Khouja H.-R."/>
            <person name="Murat C."/>
            <person name="Ohm R."/>
            <person name="Olson A."/>
            <person name="Spatafora J."/>
            <person name="Veneault-Fourrey C."/>
            <person name="Henrissat B."/>
            <person name="Grigoriev I."/>
            <person name="Martin F."/>
            <person name="Perotto S."/>
        </authorList>
    </citation>
    <scope>NUCLEOTIDE SEQUENCE [LARGE SCALE GENOMIC DNA]</scope>
    <source>
        <strain evidence="2 3">F</strain>
    </source>
</reference>
<name>A0A2J6S2G8_HYAVF</name>